<dbReference type="Proteomes" id="UP000014254">
    <property type="component" value="Unassembled WGS sequence"/>
</dbReference>
<feature type="signal peptide" evidence="3">
    <location>
        <begin position="1"/>
        <end position="23"/>
    </location>
</feature>
<evidence type="ECO:0000256" key="3">
    <source>
        <dbReference type="SAM" id="SignalP"/>
    </source>
</evidence>
<dbReference type="PANTHER" id="PTHR23244">
    <property type="entry name" value="KELCH REPEAT DOMAIN"/>
    <property type="match status" value="1"/>
</dbReference>
<dbReference type="VEuPathDB" id="FungiDB:HMPREF1544_00237"/>
<keyword evidence="5" id="KW-1185">Reference proteome</keyword>
<evidence type="ECO:0000256" key="1">
    <source>
        <dbReference type="SAM" id="MobiDB-lite"/>
    </source>
</evidence>
<keyword evidence="2" id="KW-0472">Membrane</keyword>
<sequence length="585" mass="64360">MRICARFKALASVIALLAASTNAQSYMSPAIRRSPNCAMLDAGKIHCFGGLAGVSSSSRLDATLYTLDTTKIQNDYATHWEEITDSINSELFTAFPRTRASVAVSTDKKNMVIIGGSFGTISGTPARNLVYNVDTKTWRALPNFDDGVNGDNRQIYVEAVSWVSDHSKVYVFGGQEVEPAHVWYYDTVLNRNLTNVTFLKDEDSTKIGYYRMTTLDIAANAPTPWQVPTQQNPPVLSYNMQKSVYHPASKKIFYFGGVVNNATTEEVVGTKNVSMSEILTFDTVNGAWGTQIFTGELIPSPRRSHTVTLLSSGQDILMYGGTFKDDSYNVADFCYTASLQTFVWTSCNTIVLPKNDPPTRSEHAAVLDESKNTVYILFGYQELRSLANTFNTVLAVNVTDPKNVSFIDTSQKLTAAEGPNSTTASDKEPTSQTPSNNDGTAIGGAVGGSLGGLIIIFFVAFFIWRKKRAYKKKELTKQKDEEEAEQLSVDWDAIEGRFSETCPITDDEKDHQQSTFIKPFDPSGNDKNNQPLVKKSGTAETAMASLPVPDATANEVLIPDGGAHSELMTKPDLLIKKWLRTNHFM</sequence>
<accession>S2KBG0</accession>
<dbReference type="OMA" id="DYATHWE"/>
<keyword evidence="3" id="KW-0732">Signal</keyword>
<keyword evidence="2" id="KW-0812">Transmembrane</keyword>
<dbReference type="InterPro" id="IPR015915">
    <property type="entry name" value="Kelch-typ_b-propeller"/>
</dbReference>
<evidence type="ECO:0000313" key="4">
    <source>
        <dbReference type="EMBL" id="EPB92798.1"/>
    </source>
</evidence>
<organism evidence="4 5">
    <name type="scientific">Mucor circinelloides f. circinelloides (strain 1006PhL)</name>
    <name type="common">Mucormycosis agent</name>
    <name type="synonym">Calyptromyces circinelloides</name>
    <dbReference type="NCBI Taxonomy" id="1220926"/>
    <lineage>
        <taxon>Eukaryota</taxon>
        <taxon>Fungi</taxon>
        <taxon>Fungi incertae sedis</taxon>
        <taxon>Mucoromycota</taxon>
        <taxon>Mucoromycotina</taxon>
        <taxon>Mucoromycetes</taxon>
        <taxon>Mucorales</taxon>
        <taxon>Mucorineae</taxon>
        <taxon>Mucoraceae</taxon>
        <taxon>Mucor</taxon>
    </lineage>
</organism>
<protein>
    <recommendedName>
        <fullName evidence="6">Kelch repeat protein</fullName>
    </recommendedName>
</protein>
<reference evidence="5" key="1">
    <citation type="submission" date="2013-05" db="EMBL/GenBank/DDBJ databases">
        <title>The Genome sequence of Mucor circinelloides f. circinelloides 1006PhL.</title>
        <authorList>
            <consortium name="The Broad Institute Genomics Platform"/>
            <person name="Cuomo C."/>
            <person name="Earl A."/>
            <person name="Findley K."/>
            <person name="Lee S.C."/>
            <person name="Walker B."/>
            <person name="Young S."/>
            <person name="Zeng Q."/>
            <person name="Gargeya S."/>
            <person name="Fitzgerald M."/>
            <person name="Haas B."/>
            <person name="Abouelleil A."/>
            <person name="Allen A.W."/>
            <person name="Alvarado L."/>
            <person name="Arachchi H.M."/>
            <person name="Berlin A.M."/>
            <person name="Chapman S.B."/>
            <person name="Gainer-Dewar J."/>
            <person name="Goldberg J."/>
            <person name="Griggs A."/>
            <person name="Gujja S."/>
            <person name="Hansen M."/>
            <person name="Howarth C."/>
            <person name="Imamovic A."/>
            <person name="Ireland A."/>
            <person name="Larimer J."/>
            <person name="McCowan C."/>
            <person name="Murphy C."/>
            <person name="Pearson M."/>
            <person name="Poon T.W."/>
            <person name="Priest M."/>
            <person name="Roberts A."/>
            <person name="Saif S."/>
            <person name="Shea T."/>
            <person name="Sisk P."/>
            <person name="Sykes S."/>
            <person name="Wortman J."/>
            <person name="Nusbaum C."/>
            <person name="Birren B."/>
        </authorList>
    </citation>
    <scope>NUCLEOTIDE SEQUENCE [LARGE SCALE GENOMIC DNA]</scope>
    <source>
        <strain evidence="5">1006PhL</strain>
    </source>
</reference>
<evidence type="ECO:0000256" key="2">
    <source>
        <dbReference type="SAM" id="Phobius"/>
    </source>
</evidence>
<feature type="compositionally biased region" description="Polar residues" evidence="1">
    <location>
        <begin position="415"/>
        <end position="438"/>
    </location>
</feature>
<evidence type="ECO:0008006" key="6">
    <source>
        <dbReference type="Google" id="ProtNLM"/>
    </source>
</evidence>
<dbReference type="InParanoid" id="S2KBG0"/>
<evidence type="ECO:0000313" key="5">
    <source>
        <dbReference type="Proteomes" id="UP000014254"/>
    </source>
</evidence>
<proteinExistence type="predicted"/>
<dbReference type="STRING" id="1220926.S2KBG0"/>
<dbReference type="AlphaFoldDB" id="S2KBG0"/>
<dbReference type="Gene3D" id="2.120.10.80">
    <property type="entry name" value="Kelch-type beta propeller"/>
    <property type="match status" value="2"/>
</dbReference>
<feature type="transmembrane region" description="Helical" evidence="2">
    <location>
        <begin position="441"/>
        <end position="464"/>
    </location>
</feature>
<gene>
    <name evidence="4" type="ORF">HMPREF1544_00237</name>
</gene>
<dbReference type="eggNOG" id="KOG0379">
    <property type="taxonomic scope" value="Eukaryota"/>
</dbReference>
<dbReference type="EMBL" id="KE123897">
    <property type="protein sequence ID" value="EPB92798.1"/>
    <property type="molecule type" value="Genomic_DNA"/>
</dbReference>
<dbReference type="SUPFAM" id="SSF117281">
    <property type="entry name" value="Kelch motif"/>
    <property type="match status" value="1"/>
</dbReference>
<dbReference type="PANTHER" id="PTHR23244:SF471">
    <property type="entry name" value="GUANINE NUCLEOTIDE-BINDING PROTEIN SUBUNIT BETA 1-RELATED"/>
    <property type="match status" value="1"/>
</dbReference>
<feature type="region of interest" description="Disordered" evidence="1">
    <location>
        <begin position="415"/>
        <end position="440"/>
    </location>
</feature>
<keyword evidence="2" id="KW-1133">Transmembrane helix</keyword>
<dbReference type="OrthoDB" id="2274133at2759"/>
<feature type="region of interest" description="Disordered" evidence="1">
    <location>
        <begin position="505"/>
        <end position="538"/>
    </location>
</feature>
<feature type="chain" id="PRO_5004509780" description="Kelch repeat protein" evidence="3">
    <location>
        <begin position="24"/>
        <end position="585"/>
    </location>
</feature>
<name>S2KBG0_MUCC1</name>